<keyword evidence="2" id="KW-1185">Reference proteome</keyword>
<dbReference type="AlphaFoldDB" id="A0A392T4I6"/>
<dbReference type="EMBL" id="LXQA010505795">
    <property type="protein sequence ID" value="MCI56031.1"/>
    <property type="molecule type" value="Genomic_DNA"/>
</dbReference>
<organism evidence="1 2">
    <name type="scientific">Trifolium medium</name>
    <dbReference type="NCBI Taxonomy" id="97028"/>
    <lineage>
        <taxon>Eukaryota</taxon>
        <taxon>Viridiplantae</taxon>
        <taxon>Streptophyta</taxon>
        <taxon>Embryophyta</taxon>
        <taxon>Tracheophyta</taxon>
        <taxon>Spermatophyta</taxon>
        <taxon>Magnoliopsida</taxon>
        <taxon>eudicotyledons</taxon>
        <taxon>Gunneridae</taxon>
        <taxon>Pentapetalae</taxon>
        <taxon>rosids</taxon>
        <taxon>fabids</taxon>
        <taxon>Fabales</taxon>
        <taxon>Fabaceae</taxon>
        <taxon>Papilionoideae</taxon>
        <taxon>50 kb inversion clade</taxon>
        <taxon>NPAAA clade</taxon>
        <taxon>Hologalegina</taxon>
        <taxon>IRL clade</taxon>
        <taxon>Trifolieae</taxon>
        <taxon>Trifolium</taxon>
    </lineage>
</organism>
<dbReference type="Proteomes" id="UP000265520">
    <property type="component" value="Unassembled WGS sequence"/>
</dbReference>
<comment type="caution">
    <text evidence="1">The sequence shown here is derived from an EMBL/GenBank/DDBJ whole genome shotgun (WGS) entry which is preliminary data.</text>
</comment>
<proteinExistence type="predicted"/>
<evidence type="ECO:0000313" key="1">
    <source>
        <dbReference type="EMBL" id="MCI56031.1"/>
    </source>
</evidence>
<feature type="non-terminal residue" evidence="1">
    <location>
        <position position="80"/>
    </location>
</feature>
<protein>
    <submittedName>
        <fullName evidence="1">Uncharacterized protein</fullName>
    </submittedName>
</protein>
<name>A0A392T4I6_9FABA</name>
<reference evidence="1 2" key="1">
    <citation type="journal article" date="2018" name="Front. Plant Sci.">
        <title>Red Clover (Trifolium pratense) and Zigzag Clover (T. medium) - A Picture of Genomic Similarities and Differences.</title>
        <authorList>
            <person name="Dluhosova J."/>
            <person name="Istvanek J."/>
            <person name="Nedelnik J."/>
            <person name="Repkova J."/>
        </authorList>
    </citation>
    <scope>NUCLEOTIDE SEQUENCE [LARGE SCALE GENOMIC DNA]</scope>
    <source>
        <strain evidence="2">cv. 10/8</strain>
        <tissue evidence="1">Leaf</tissue>
    </source>
</reference>
<sequence>MRDIARNGRKNLSYPPVAEDGSYAQAVQTGITERIGGGHKRVVLSYEAEENDLLKLKKAFIGEVLHPGMTYNIQNAFHSQ</sequence>
<accession>A0A392T4I6</accession>
<evidence type="ECO:0000313" key="2">
    <source>
        <dbReference type="Proteomes" id="UP000265520"/>
    </source>
</evidence>